<feature type="transmembrane region" description="Helical" evidence="8">
    <location>
        <begin position="135"/>
        <end position="152"/>
    </location>
</feature>
<dbReference type="Proteomes" id="UP000178597">
    <property type="component" value="Unassembled WGS sequence"/>
</dbReference>
<feature type="transmembrane region" description="Helical" evidence="8">
    <location>
        <begin position="86"/>
        <end position="105"/>
    </location>
</feature>
<evidence type="ECO:0000313" key="11">
    <source>
        <dbReference type="Proteomes" id="UP000178597"/>
    </source>
</evidence>
<dbReference type="PANTHER" id="PTHR33908">
    <property type="entry name" value="MANNOSYLTRANSFERASE YKCB-RELATED"/>
    <property type="match status" value="1"/>
</dbReference>
<feature type="transmembrane region" description="Helical" evidence="8">
    <location>
        <begin position="261"/>
        <end position="285"/>
    </location>
</feature>
<dbReference type="InterPro" id="IPR038731">
    <property type="entry name" value="RgtA/B/C-like"/>
</dbReference>
<evidence type="ECO:0000256" key="5">
    <source>
        <dbReference type="ARBA" id="ARBA00022692"/>
    </source>
</evidence>
<evidence type="ECO:0000259" key="9">
    <source>
        <dbReference type="Pfam" id="PF13231"/>
    </source>
</evidence>
<feature type="transmembrane region" description="Helical" evidence="8">
    <location>
        <begin position="297"/>
        <end position="314"/>
    </location>
</feature>
<keyword evidence="6 8" id="KW-1133">Transmembrane helix</keyword>
<organism evidence="10 11">
    <name type="scientific">Candidatus Roizmanbacteria bacterium RIFCSPHIGHO2_02_FULL_39_9</name>
    <dbReference type="NCBI Taxonomy" id="1802040"/>
    <lineage>
        <taxon>Bacteria</taxon>
        <taxon>Candidatus Roizmaniibacteriota</taxon>
    </lineage>
</organism>
<keyword evidence="3" id="KW-0328">Glycosyltransferase</keyword>
<accession>A0A1F7H700</accession>
<feature type="transmembrane region" description="Helical" evidence="8">
    <location>
        <begin position="62"/>
        <end position="79"/>
    </location>
</feature>
<feature type="transmembrane region" description="Helical" evidence="8">
    <location>
        <begin position="164"/>
        <end position="189"/>
    </location>
</feature>
<keyword evidence="4" id="KW-0808">Transferase</keyword>
<sequence length="477" mass="54766">MFFKRPLFFLLLIILLGAFLRFYRIYDLAIFLADQASDSQAVLQMLRGDFTLLGPPSSVGGFYNGPIVYYLMFPFYWIFRGEPIAGAVFQSVFSLATIPFIYLIGKKLKNETVGLLASFLFAISPLMIEYSRQGFNSLPAIFFSTLILYLYLEIVERFSTVKITIMGIAIGFIMQMHYLTVTILLFVLTYPFLFKKKLISLRYYGFLFVGVIIGLSPYLIFELKHDFLNIRLIIRYFFSAKKVGRSLVPAFSIWPEVMGKILFAGSFILGVIGSIGIIGSTVLSFKKKFASKKYLSVFVYFFIVVFAAGLLYGGTLNPHYIIVFHTSLFLLFSLALYTFSRGNIRFILFVSLVLLLLNSLSWNLTSKIPVLQDGLKMKDFEKAATIIKKDPKKVYNVTMHAQGDNRAMPLRYYLSLLGENPMPYENYSGADDLYLIIRKDERPQDLTIWEYTSFGPSYEKQKWVVNDDYLLYKLGKK</sequence>
<name>A0A1F7H700_9BACT</name>
<evidence type="ECO:0000256" key="8">
    <source>
        <dbReference type="SAM" id="Phobius"/>
    </source>
</evidence>
<feature type="domain" description="Glycosyltransferase RgtA/B/C/D-like" evidence="9">
    <location>
        <begin position="65"/>
        <end position="220"/>
    </location>
</feature>
<dbReference type="AlphaFoldDB" id="A0A1F7H700"/>
<reference evidence="10 11" key="1">
    <citation type="journal article" date="2016" name="Nat. Commun.">
        <title>Thousands of microbial genomes shed light on interconnected biogeochemical processes in an aquifer system.</title>
        <authorList>
            <person name="Anantharaman K."/>
            <person name="Brown C.T."/>
            <person name="Hug L.A."/>
            <person name="Sharon I."/>
            <person name="Castelle C.J."/>
            <person name="Probst A.J."/>
            <person name="Thomas B.C."/>
            <person name="Singh A."/>
            <person name="Wilkins M.J."/>
            <person name="Karaoz U."/>
            <person name="Brodie E.L."/>
            <person name="Williams K.H."/>
            <person name="Hubbard S.S."/>
            <person name="Banfield J.F."/>
        </authorList>
    </citation>
    <scope>NUCLEOTIDE SEQUENCE [LARGE SCALE GENOMIC DNA]</scope>
</reference>
<keyword evidence="5 8" id="KW-0812">Transmembrane</keyword>
<evidence type="ECO:0000256" key="2">
    <source>
        <dbReference type="ARBA" id="ARBA00022475"/>
    </source>
</evidence>
<evidence type="ECO:0000313" key="10">
    <source>
        <dbReference type="EMBL" id="OGK26865.1"/>
    </source>
</evidence>
<feature type="transmembrane region" description="Helical" evidence="8">
    <location>
        <begin position="201"/>
        <end position="221"/>
    </location>
</feature>
<dbReference type="Pfam" id="PF13231">
    <property type="entry name" value="PMT_2"/>
    <property type="match status" value="1"/>
</dbReference>
<evidence type="ECO:0000256" key="1">
    <source>
        <dbReference type="ARBA" id="ARBA00004651"/>
    </source>
</evidence>
<keyword evidence="7 8" id="KW-0472">Membrane</keyword>
<protein>
    <recommendedName>
        <fullName evidence="9">Glycosyltransferase RgtA/B/C/D-like domain-containing protein</fullName>
    </recommendedName>
</protein>
<evidence type="ECO:0000256" key="3">
    <source>
        <dbReference type="ARBA" id="ARBA00022676"/>
    </source>
</evidence>
<dbReference type="STRING" id="1802040.A3C28_05765"/>
<evidence type="ECO:0000256" key="7">
    <source>
        <dbReference type="ARBA" id="ARBA00023136"/>
    </source>
</evidence>
<feature type="transmembrane region" description="Helical" evidence="8">
    <location>
        <begin position="320"/>
        <end position="339"/>
    </location>
</feature>
<dbReference type="GO" id="GO:0016763">
    <property type="term" value="F:pentosyltransferase activity"/>
    <property type="evidence" value="ECO:0007669"/>
    <property type="project" value="TreeGrafter"/>
</dbReference>
<dbReference type="EMBL" id="MFZP01000035">
    <property type="protein sequence ID" value="OGK26865.1"/>
    <property type="molecule type" value="Genomic_DNA"/>
</dbReference>
<proteinExistence type="predicted"/>
<gene>
    <name evidence="10" type="ORF">A3C28_05765</name>
</gene>
<feature type="transmembrane region" description="Helical" evidence="8">
    <location>
        <begin position="346"/>
        <end position="364"/>
    </location>
</feature>
<dbReference type="GO" id="GO:0005886">
    <property type="term" value="C:plasma membrane"/>
    <property type="evidence" value="ECO:0007669"/>
    <property type="project" value="UniProtKB-SubCell"/>
</dbReference>
<dbReference type="InterPro" id="IPR050297">
    <property type="entry name" value="LipidA_mod_glycosyltrf_83"/>
</dbReference>
<dbReference type="PANTHER" id="PTHR33908:SF11">
    <property type="entry name" value="MEMBRANE PROTEIN"/>
    <property type="match status" value="1"/>
</dbReference>
<comment type="subcellular location">
    <subcellularLocation>
        <location evidence="1">Cell membrane</location>
        <topology evidence="1">Multi-pass membrane protein</topology>
    </subcellularLocation>
</comment>
<dbReference type="GO" id="GO:0009103">
    <property type="term" value="P:lipopolysaccharide biosynthetic process"/>
    <property type="evidence" value="ECO:0007669"/>
    <property type="project" value="UniProtKB-ARBA"/>
</dbReference>
<evidence type="ECO:0000256" key="6">
    <source>
        <dbReference type="ARBA" id="ARBA00022989"/>
    </source>
</evidence>
<feature type="transmembrane region" description="Helical" evidence="8">
    <location>
        <begin position="111"/>
        <end position="128"/>
    </location>
</feature>
<evidence type="ECO:0000256" key="4">
    <source>
        <dbReference type="ARBA" id="ARBA00022679"/>
    </source>
</evidence>
<comment type="caution">
    <text evidence="10">The sequence shown here is derived from an EMBL/GenBank/DDBJ whole genome shotgun (WGS) entry which is preliminary data.</text>
</comment>
<keyword evidence="2" id="KW-1003">Cell membrane</keyword>